<dbReference type="InterPro" id="IPR035911">
    <property type="entry name" value="MurE/MurF_N"/>
</dbReference>
<evidence type="ECO:0000313" key="14">
    <source>
        <dbReference type="Proteomes" id="UP001596378"/>
    </source>
</evidence>
<dbReference type="InterPro" id="IPR000713">
    <property type="entry name" value="Mur_ligase_N"/>
</dbReference>
<feature type="modified residue" description="N6-carboxylysine" evidence="8">
    <location>
        <position position="217"/>
    </location>
</feature>
<dbReference type="SUPFAM" id="SSF63418">
    <property type="entry name" value="MurE/MurF N-terminal domain"/>
    <property type="match status" value="1"/>
</dbReference>
<dbReference type="EMBL" id="JBHTAI010000006">
    <property type="protein sequence ID" value="MFC7149166.1"/>
    <property type="molecule type" value="Genomic_DNA"/>
</dbReference>
<proteinExistence type="inferred from homology"/>
<dbReference type="NCBIfam" id="NF001124">
    <property type="entry name" value="PRK00139.1-2"/>
    <property type="match status" value="1"/>
</dbReference>
<evidence type="ECO:0000256" key="4">
    <source>
        <dbReference type="ARBA" id="ARBA00022960"/>
    </source>
</evidence>
<dbReference type="PANTHER" id="PTHR23135">
    <property type="entry name" value="MUR LIGASE FAMILY MEMBER"/>
    <property type="match status" value="1"/>
</dbReference>
<evidence type="ECO:0000259" key="12">
    <source>
        <dbReference type="Pfam" id="PF08245"/>
    </source>
</evidence>
<organism evidence="13 14">
    <name type="scientific">Cohnella cellulosilytica</name>
    <dbReference type="NCBI Taxonomy" id="986710"/>
    <lineage>
        <taxon>Bacteria</taxon>
        <taxon>Bacillati</taxon>
        <taxon>Bacillota</taxon>
        <taxon>Bacilli</taxon>
        <taxon>Bacillales</taxon>
        <taxon>Paenibacillaceae</taxon>
        <taxon>Cohnella</taxon>
    </lineage>
</organism>
<feature type="binding site" evidence="8">
    <location>
        <position position="177"/>
    </location>
    <ligand>
        <name>UDP-N-acetyl-alpha-D-muramoyl-L-alanyl-D-glutamate</name>
        <dbReference type="ChEBI" id="CHEBI:83900"/>
    </ligand>
</feature>
<feature type="domain" description="Mur ligase N-terminal catalytic" evidence="10">
    <location>
        <begin position="23"/>
        <end position="90"/>
    </location>
</feature>
<dbReference type="Gene3D" id="3.90.190.20">
    <property type="entry name" value="Mur ligase, C-terminal domain"/>
    <property type="match status" value="1"/>
</dbReference>
<dbReference type="NCBIfam" id="NF001126">
    <property type="entry name" value="PRK00139.1-4"/>
    <property type="match status" value="1"/>
</dbReference>
<keyword evidence="8" id="KW-0067">ATP-binding</keyword>
<dbReference type="HAMAP" id="MF_00208">
    <property type="entry name" value="MurE"/>
    <property type="match status" value="1"/>
</dbReference>
<dbReference type="SUPFAM" id="SSF53623">
    <property type="entry name" value="MurD-like peptide ligases, catalytic domain"/>
    <property type="match status" value="1"/>
</dbReference>
<evidence type="ECO:0000256" key="7">
    <source>
        <dbReference type="ARBA" id="ARBA00023316"/>
    </source>
</evidence>
<dbReference type="GO" id="GO:0008765">
    <property type="term" value="F:UDP-N-acetylmuramoylalanyl-D-glutamate-2,6-diaminopimelate ligase activity"/>
    <property type="evidence" value="ECO:0007669"/>
    <property type="project" value="UniProtKB-EC"/>
</dbReference>
<keyword evidence="7 8" id="KW-0961">Cell wall biogenesis/degradation</keyword>
<dbReference type="Proteomes" id="UP001596378">
    <property type="component" value="Unassembled WGS sequence"/>
</dbReference>
<dbReference type="InterPro" id="IPR036565">
    <property type="entry name" value="Mur-like_cat_sf"/>
</dbReference>
<protein>
    <recommendedName>
        <fullName evidence="8">UDP-N-acetylmuramoyl-L-alanyl-D-glutamate--2,6-diaminopimelate ligase</fullName>
        <ecNumber evidence="8">6.3.2.13</ecNumber>
    </recommendedName>
    <alternativeName>
        <fullName evidence="8">Meso-A2pm-adding enzyme</fullName>
    </alternativeName>
    <alternativeName>
        <fullName evidence="8">Meso-diaminopimelate-adding enzyme</fullName>
    </alternativeName>
    <alternativeName>
        <fullName evidence="8">UDP-MurNAc-L-Ala-D-Glu:meso-diaminopimelate ligase</fullName>
    </alternativeName>
    <alternativeName>
        <fullName evidence="8">UDP-MurNAc-tripeptide synthetase</fullName>
    </alternativeName>
    <alternativeName>
        <fullName evidence="8">UDP-N-acetylmuramyl-tripeptide synthetase</fullName>
    </alternativeName>
</protein>
<comment type="caution">
    <text evidence="8">Lacks conserved residue(s) required for the propagation of feature annotation.</text>
</comment>
<feature type="binding site" evidence="8">
    <location>
        <begin position="409"/>
        <end position="412"/>
    </location>
    <ligand>
        <name>meso-2,6-diaminopimelate</name>
        <dbReference type="ChEBI" id="CHEBI:57791"/>
    </ligand>
</feature>
<feature type="domain" description="Mur ligase central" evidence="12">
    <location>
        <begin position="106"/>
        <end position="314"/>
    </location>
</feature>
<dbReference type="RefSeq" id="WP_378054120.1">
    <property type="nucleotide sequence ID" value="NZ_JBHMDN010000079.1"/>
</dbReference>
<accession>A0ABW2F7I6</accession>
<comment type="pathway">
    <text evidence="1 8 9">Cell wall biogenesis; peptidoglycan biosynthesis.</text>
</comment>
<feature type="binding site" evidence="8">
    <location>
        <begin position="108"/>
        <end position="114"/>
    </location>
    <ligand>
        <name>ATP</name>
        <dbReference type="ChEBI" id="CHEBI:30616"/>
    </ligand>
</feature>
<comment type="subcellular location">
    <subcellularLocation>
        <location evidence="8 9">Cytoplasm</location>
    </subcellularLocation>
</comment>
<evidence type="ECO:0000259" key="10">
    <source>
        <dbReference type="Pfam" id="PF01225"/>
    </source>
</evidence>
<dbReference type="InterPro" id="IPR013221">
    <property type="entry name" value="Mur_ligase_cen"/>
</dbReference>
<feature type="binding site" evidence="8">
    <location>
        <begin position="150"/>
        <end position="151"/>
    </location>
    <ligand>
        <name>UDP-N-acetyl-alpha-D-muramoyl-L-alanyl-D-glutamate</name>
        <dbReference type="ChEBI" id="CHEBI:83900"/>
    </ligand>
</feature>
<dbReference type="InterPro" id="IPR004101">
    <property type="entry name" value="Mur_ligase_C"/>
</dbReference>
<keyword evidence="8" id="KW-0460">Magnesium</keyword>
<dbReference type="InterPro" id="IPR005761">
    <property type="entry name" value="UDP-N-AcMur-Glu-dNH2Pim_ligase"/>
</dbReference>
<comment type="function">
    <text evidence="8">Catalyzes the addition of meso-diaminopimelic acid to the nucleotide precursor UDP-N-acetylmuramoyl-L-alanyl-D-glutamate (UMAG) in the biosynthesis of bacterial cell-wall peptidoglycan.</text>
</comment>
<feature type="binding site" evidence="8">
    <location>
        <position position="464"/>
    </location>
    <ligand>
        <name>meso-2,6-diaminopimelate</name>
        <dbReference type="ChEBI" id="CHEBI:57791"/>
    </ligand>
</feature>
<keyword evidence="4 8" id="KW-0133">Cell shape</keyword>
<evidence type="ECO:0000259" key="11">
    <source>
        <dbReference type="Pfam" id="PF02875"/>
    </source>
</evidence>
<feature type="binding site" evidence="8">
    <location>
        <position position="183"/>
    </location>
    <ligand>
        <name>UDP-N-acetyl-alpha-D-muramoyl-L-alanyl-D-glutamate</name>
        <dbReference type="ChEBI" id="CHEBI:83900"/>
    </ligand>
</feature>
<dbReference type="NCBIfam" id="TIGR01085">
    <property type="entry name" value="murE"/>
    <property type="match status" value="1"/>
</dbReference>
<reference evidence="14" key="1">
    <citation type="journal article" date="2019" name="Int. J. Syst. Evol. Microbiol.">
        <title>The Global Catalogue of Microorganisms (GCM) 10K type strain sequencing project: providing services to taxonomists for standard genome sequencing and annotation.</title>
        <authorList>
            <consortium name="The Broad Institute Genomics Platform"/>
            <consortium name="The Broad Institute Genome Sequencing Center for Infectious Disease"/>
            <person name="Wu L."/>
            <person name="Ma J."/>
        </authorList>
    </citation>
    <scope>NUCLEOTIDE SEQUENCE [LARGE SCALE GENOMIC DNA]</scope>
    <source>
        <strain evidence="14">KCTC 12907</strain>
    </source>
</reference>
<dbReference type="EC" id="6.3.2.13" evidence="8"/>
<dbReference type="Pfam" id="PF01225">
    <property type="entry name" value="Mur_ligase"/>
    <property type="match status" value="1"/>
</dbReference>
<comment type="caution">
    <text evidence="13">The sequence shown here is derived from an EMBL/GenBank/DDBJ whole genome shotgun (WGS) entry which is preliminary data.</text>
</comment>
<evidence type="ECO:0000256" key="3">
    <source>
        <dbReference type="ARBA" id="ARBA00022618"/>
    </source>
</evidence>
<keyword evidence="14" id="KW-1185">Reference proteome</keyword>
<dbReference type="Gene3D" id="3.40.1390.10">
    <property type="entry name" value="MurE/MurF, N-terminal domain"/>
    <property type="match status" value="1"/>
</dbReference>
<keyword evidence="8" id="KW-0963">Cytoplasm</keyword>
<comment type="cofactor">
    <cofactor evidence="8">
        <name>Mg(2+)</name>
        <dbReference type="ChEBI" id="CHEBI:18420"/>
    </cofactor>
</comment>
<comment type="similarity">
    <text evidence="2 8">Belongs to the MurCDEF family. MurE subfamily.</text>
</comment>
<evidence type="ECO:0000256" key="2">
    <source>
        <dbReference type="ARBA" id="ARBA00005898"/>
    </source>
</evidence>
<sequence>MKLLELSQQLLLARITGDGSVAIHSLESDSRQVRPGCLFFCLPGHTVDGHDYAEQALAQGAAALVVSRELPLSAPQLVVPDTRNALAIIADYYCGRPSHKLKPVGVTGTNGKTTTTYLVERIWADAGVSAGVIGTIETRYAGRSVPMSGTTPDVLRLQTILRDMVEAGTERCVMEVSSHALHQGRVKGCDFRTAIFTNLTQDHLDYHGTMEAYEAAKALFFSRLGNVYSDDPRERKYAVLNADDAASDRLARLTSAEVLTYGIENDADLRASDVRITAGGTSFRLESPFGSREVGLKLVGKFNVYNALAALGAALCEGISLDGALASLERIAGVPGRVEPVDAGQPYAVIVDYAHTPDGLENVLNTVKELADGKIVCVFGCGGDRDATKRPIMGRIAARLADEIIVTSDNPRTEDPQRILKDIEAGLEEASVSPARYELEPNRRAAIEKAVDRAGPGDVVLIAGKGHETYQIVGRETHDFDDRLVAKEAIRSRMR</sequence>
<keyword evidence="8 13" id="KW-0436">Ligase</keyword>
<evidence type="ECO:0000256" key="5">
    <source>
        <dbReference type="ARBA" id="ARBA00022984"/>
    </source>
</evidence>
<evidence type="ECO:0000256" key="1">
    <source>
        <dbReference type="ARBA" id="ARBA00004752"/>
    </source>
</evidence>
<dbReference type="PANTHER" id="PTHR23135:SF4">
    <property type="entry name" value="UDP-N-ACETYLMURAMOYL-L-ALANYL-D-GLUTAMATE--2,6-DIAMINOPIMELATE LIGASE MURE HOMOLOG, CHLOROPLASTIC"/>
    <property type="match status" value="1"/>
</dbReference>
<dbReference type="Pfam" id="PF02875">
    <property type="entry name" value="Mur_ligase_C"/>
    <property type="match status" value="1"/>
</dbReference>
<name>A0ABW2F7I6_9BACL</name>
<comment type="PTM">
    <text evidence="8">Carboxylation is probably crucial for Mg(2+) binding and, consequently, for the gamma-phosphate positioning of ATP.</text>
</comment>
<dbReference type="InterPro" id="IPR036615">
    <property type="entry name" value="Mur_ligase_C_dom_sf"/>
</dbReference>
<keyword evidence="3 8" id="KW-0132">Cell division</keyword>
<evidence type="ECO:0000256" key="9">
    <source>
        <dbReference type="RuleBase" id="RU004135"/>
    </source>
</evidence>
<feature type="domain" description="Mur ligase C-terminal" evidence="11">
    <location>
        <begin position="336"/>
        <end position="466"/>
    </location>
</feature>
<keyword evidence="8" id="KW-0547">Nucleotide-binding</keyword>
<dbReference type="Gene3D" id="3.40.1190.10">
    <property type="entry name" value="Mur-like, catalytic domain"/>
    <property type="match status" value="1"/>
</dbReference>
<evidence type="ECO:0000256" key="6">
    <source>
        <dbReference type="ARBA" id="ARBA00023306"/>
    </source>
</evidence>
<feature type="binding site" evidence="8">
    <location>
        <position position="30"/>
    </location>
    <ligand>
        <name>UDP-N-acetyl-alpha-D-muramoyl-L-alanyl-D-glutamate</name>
        <dbReference type="ChEBI" id="CHEBI:83900"/>
    </ligand>
</feature>
<feature type="binding site" evidence="8">
    <location>
        <position position="468"/>
    </location>
    <ligand>
        <name>meso-2,6-diaminopimelate</name>
        <dbReference type="ChEBI" id="CHEBI:57791"/>
    </ligand>
</feature>
<keyword evidence="5 8" id="KW-0573">Peptidoglycan synthesis</keyword>
<evidence type="ECO:0000256" key="8">
    <source>
        <dbReference type="HAMAP-Rule" id="MF_00208"/>
    </source>
</evidence>
<keyword evidence="6 8" id="KW-0131">Cell cycle</keyword>
<comment type="catalytic activity">
    <reaction evidence="8">
        <text>UDP-N-acetyl-alpha-D-muramoyl-L-alanyl-D-glutamate + meso-2,6-diaminopimelate + ATP = UDP-N-acetyl-alpha-D-muramoyl-L-alanyl-gamma-D-glutamyl-meso-2,6-diaminopimelate + ADP + phosphate + H(+)</text>
        <dbReference type="Rhea" id="RHEA:23676"/>
        <dbReference type="ChEBI" id="CHEBI:15378"/>
        <dbReference type="ChEBI" id="CHEBI:30616"/>
        <dbReference type="ChEBI" id="CHEBI:43474"/>
        <dbReference type="ChEBI" id="CHEBI:57791"/>
        <dbReference type="ChEBI" id="CHEBI:83900"/>
        <dbReference type="ChEBI" id="CHEBI:83905"/>
        <dbReference type="ChEBI" id="CHEBI:456216"/>
        <dbReference type="EC" id="6.3.2.13"/>
    </reaction>
</comment>
<feature type="short sequence motif" description="Meso-diaminopimelate recognition motif" evidence="8">
    <location>
        <begin position="409"/>
        <end position="412"/>
    </location>
</feature>
<evidence type="ECO:0000313" key="13">
    <source>
        <dbReference type="EMBL" id="MFC7149166.1"/>
    </source>
</evidence>
<gene>
    <name evidence="8" type="primary">murE</name>
    <name evidence="13" type="ORF">ACFQMJ_11575</name>
</gene>
<dbReference type="Pfam" id="PF08245">
    <property type="entry name" value="Mur_ligase_M"/>
    <property type="match status" value="1"/>
</dbReference>
<feature type="binding site" evidence="8">
    <location>
        <position position="385"/>
    </location>
    <ligand>
        <name>meso-2,6-diaminopimelate</name>
        <dbReference type="ChEBI" id="CHEBI:57791"/>
    </ligand>
</feature>
<feature type="binding site" evidence="8">
    <location>
        <position position="185"/>
    </location>
    <ligand>
        <name>UDP-N-acetyl-alpha-D-muramoyl-L-alanyl-D-glutamate</name>
        <dbReference type="ChEBI" id="CHEBI:83900"/>
    </ligand>
</feature>
<dbReference type="SUPFAM" id="SSF53244">
    <property type="entry name" value="MurD-like peptide ligases, peptide-binding domain"/>
    <property type="match status" value="1"/>
</dbReference>